<dbReference type="GO" id="GO:0005886">
    <property type="term" value="C:plasma membrane"/>
    <property type="evidence" value="ECO:0007669"/>
    <property type="project" value="TreeGrafter"/>
</dbReference>
<keyword evidence="4 6" id="KW-1133">Transmembrane helix</keyword>
<dbReference type="EMBL" id="SOBG01000008">
    <property type="protein sequence ID" value="TDT68035.1"/>
    <property type="molecule type" value="Genomic_DNA"/>
</dbReference>
<dbReference type="Pfam" id="PF03649">
    <property type="entry name" value="UPF0014"/>
    <property type="match status" value="1"/>
</dbReference>
<evidence type="ECO:0000256" key="6">
    <source>
        <dbReference type="SAM" id="Phobius"/>
    </source>
</evidence>
<dbReference type="PANTHER" id="PTHR30028:SF0">
    <property type="entry name" value="PROTEIN ALUMINUM SENSITIVE 3"/>
    <property type="match status" value="1"/>
</dbReference>
<evidence type="ECO:0000313" key="7">
    <source>
        <dbReference type="EMBL" id="TDT68035.1"/>
    </source>
</evidence>
<keyword evidence="5 6" id="KW-0472">Membrane</keyword>
<feature type="transmembrane region" description="Helical" evidence="6">
    <location>
        <begin position="126"/>
        <end position="149"/>
    </location>
</feature>
<sequence length="260" mass="29336">MTKDISIYSLGLLILFIIPLIITSIFLKLDIIKKTFFSIFKMCIQLFLVSLYLNYIFTLNNRFINLLYLLIMIIIATLNVANNSNLKLKKFIFYIFISIAFSQVLTLFIFNKFIINLSNIFDAKYIIAVGGMLLGNEISGTIITLNSLYNEVSKKEEKYLFLLTIGANKLEALQESIKISILSSITPTIASMSAIGIVSLPGMMTGQILAGSIPTTAIKYQIAIMLAILNAKFISSILIIIFFNKKCFTPYSLLDKEYFK</sequence>
<evidence type="ECO:0000256" key="4">
    <source>
        <dbReference type="ARBA" id="ARBA00022989"/>
    </source>
</evidence>
<evidence type="ECO:0000256" key="5">
    <source>
        <dbReference type="ARBA" id="ARBA00023136"/>
    </source>
</evidence>
<comment type="caution">
    <text evidence="7">The sequence shown here is derived from an EMBL/GenBank/DDBJ whole genome shotgun (WGS) entry which is preliminary data.</text>
</comment>
<comment type="similarity">
    <text evidence="2">Belongs to the UPF0014 family.</text>
</comment>
<gene>
    <name evidence="7" type="ORF">EV215_1756</name>
</gene>
<dbReference type="PANTHER" id="PTHR30028">
    <property type="entry name" value="UPF0014 INNER MEMBRANE PROTEIN YBBM-RELATED"/>
    <property type="match status" value="1"/>
</dbReference>
<dbReference type="InterPro" id="IPR005226">
    <property type="entry name" value="UPF0014_fam"/>
</dbReference>
<feature type="transmembrane region" description="Helical" evidence="6">
    <location>
        <begin position="6"/>
        <end position="27"/>
    </location>
</feature>
<evidence type="ECO:0000313" key="8">
    <source>
        <dbReference type="Proteomes" id="UP000294678"/>
    </source>
</evidence>
<evidence type="ECO:0000256" key="2">
    <source>
        <dbReference type="ARBA" id="ARBA00005268"/>
    </source>
</evidence>
<keyword evidence="8" id="KW-1185">Reference proteome</keyword>
<keyword evidence="3 6" id="KW-0812">Transmembrane</keyword>
<name>A0AA46DXD7_9FUSO</name>
<organism evidence="7 8">
    <name type="scientific">Hypnocyclicus thermotrophus</name>
    <dbReference type="NCBI Taxonomy" id="1627895"/>
    <lineage>
        <taxon>Bacteria</taxon>
        <taxon>Fusobacteriati</taxon>
        <taxon>Fusobacteriota</taxon>
        <taxon>Fusobacteriia</taxon>
        <taxon>Fusobacteriales</taxon>
        <taxon>Fusobacteriaceae</taxon>
        <taxon>Hypnocyclicus</taxon>
    </lineage>
</organism>
<dbReference type="Proteomes" id="UP000294678">
    <property type="component" value="Unassembled WGS sequence"/>
</dbReference>
<feature type="transmembrane region" description="Helical" evidence="6">
    <location>
        <begin position="93"/>
        <end position="114"/>
    </location>
</feature>
<dbReference type="AlphaFoldDB" id="A0AA46DXD7"/>
<feature type="transmembrane region" description="Helical" evidence="6">
    <location>
        <begin position="220"/>
        <end position="243"/>
    </location>
</feature>
<feature type="transmembrane region" description="Helical" evidence="6">
    <location>
        <begin position="63"/>
        <end position="81"/>
    </location>
</feature>
<evidence type="ECO:0000256" key="1">
    <source>
        <dbReference type="ARBA" id="ARBA00004141"/>
    </source>
</evidence>
<proteinExistence type="inferred from homology"/>
<dbReference type="RefSeq" id="WP_134113620.1">
    <property type="nucleotide sequence ID" value="NZ_SOBG01000008.1"/>
</dbReference>
<evidence type="ECO:0000256" key="3">
    <source>
        <dbReference type="ARBA" id="ARBA00022692"/>
    </source>
</evidence>
<reference evidence="7 8" key="1">
    <citation type="submission" date="2019-03" db="EMBL/GenBank/DDBJ databases">
        <title>Genomic Encyclopedia of Type Strains, Phase IV (KMG-IV): sequencing the most valuable type-strain genomes for metagenomic binning, comparative biology and taxonomic classification.</title>
        <authorList>
            <person name="Goeker M."/>
        </authorList>
    </citation>
    <scope>NUCLEOTIDE SEQUENCE [LARGE SCALE GENOMIC DNA]</scope>
    <source>
        <strain evidence="7 8">DSM 100055</strain>
    </source>
</reference>
<comment type="subcellular location">
    <subcellularLocation>
        <location evidence="1">Membrane</location>
        <topology evidence="1">Multi-pass membrane protein</topology>
    </subcellularLocation>
</comment>
<accession>A0AA46DXD7</accession>
<protein>
    <submittedName>
        <fullName evidence="7">ABC transport system permease protein</fullName>
    </submittedName>
</protein>
<feature type="transmembrane region" description="Helical" evidence="6">
    <location>
        <begin position="179"/>
        <end position="200"/>
    </location>
</feature>
<feature type="transmembrane region" description="Helical" evidence="6">
    <location>
        <begin position="39"/>
        <end position="57"/>
    </location>
</feature>